<evidence type="ECO:0000256" key="5">
    <source>
        <dbReference type="ARBA" id="ARBA00022989"/>
    </source>
</evidence>
<organism evidence="8 9">
    <name type="scientific">Candidatus Saganbacteria bacterium CG08_land_8_20_14_0_20_45_16</name>
    <dbReference type="NCBI Taxonomy" id="2014293"/>
    <lineage>
        <taxon>Bacteria</taxon>
        <taxon>Bacillati</taxon>
        <taxon>Saganbacteria</taxon>
    </lineage>
</organism>
<keyword evidence="6 7" id="KW-0472">Membrane</keyword>
<feature type="transmembrane region" description="Helical" evidence="7">
    <location>
        <begin position="137"/>
        <end position="156"/>
    </location>
</feature>
<gene>
    <name evidence="8" type="ORF">COT42_02870</name>
</gene>
<reference evidence="8 9" key="1">
    <citation type="submission" date="2017-09" db="EMBL/GenBank/DDBJ databases">
        <title>Depth-based differentiation of microbial function through sediment-hosted aquifers and enrichment of novel symbionts in the deep terrestrial subsurface.</title>
        <authorList>
            <person name="Probst A.J."/>
            <person name="Ladd B."/>
            <person name="Jarett J.K."/>
            <person name="Geller-Mcgrath D.E."/>
            <person name="Sieber C.M."/>
            <person name="Emerson J.B."/>
            <person name="Anantharaman K."/>
            <person name="Thomas B.C."/>
            <person name="Malmstrom R."/>
            <person name="Stieglmeier M."/>
            <person name="Klingl A."/>
            <person name="Woyke T."/>
            <person name="Ryan C.M."/>
            <person name="Banfield J.F."/>
        </authorList>
    </citation>
    <scope>NUCLEOTIDE SEQUENCE [LARGE SCALE GENOMIC DNA]</scope>
    <source>
        <strain evidence="8">CG08_land_8_20_14_0_20_45_16</strain>
    </source>
</reference>
<feature type="transmembrane region" description="Helical" evidence="7">
    <location>
        <begin position="106"/>
        <end position="125"/>
    </location>
</feature>
<evidence type="ECO:0000256" key="7">
    <source>
        <dbReference type="SAM" id="Phobius"/>
    </source>
</evidence>
<comment type="caution">
    <text evidence="8">The sequence shown here is derived from an EMBL/GenBank/DDBJ whole genome shotgun (WGS) entry which is preliminary data.</text>
</comment>
<evidence type="ECO:0000256" key="6">
    <source>
        <dbReference type="ARBA" id="ARBA00023136"/>
    </source>
</evidence>
<dbReference type="EMBL" id="PEYM01000054">
    <property type="protein sequence ID" value="PIS30485.1"/>
    <property type="molecule type" value="Genomic_DNA"/>
</dbReference>
<keyword evidence="5 7" id="KW-1133">Transmembrane helix</keyword>
<evidence type="ECO:0000313" key="9">
    <source>
        <dbReference type="Proteomes" id="UP000231343"/>
    </source>
</evidence>
<dbReference type="Proteomes" id="UP000231343">
    <property type="component" value="Unassembled WGS sequence"/>
</dbReference>
<keyword evidence="3" id="KW-0808">Transferase</keyword>
<name>A0A2H0XZG1_UNCSA</name>
<proteinExistence type="inferred from homology"/>
<dbReference type="PANTHER" id="PTHR30589">
    <property type="entry name" value="PROLIPOPROTEIN DIACYLGLYCERYL TRANSFERASE"/>
    <property type="match status" value="1"/>
</dbReference>
<dbReference type="GO" id="GO:0008961">
    <property type="term" value="F:phosphatidylglycerol-prolipoprotein diacylglyceryl transferase activity"/>
    <property type="evidence" value="ECO:0007669"/>
    <property type="project" value="InterPro"/>
</dbReference>
<keyword evidence="4 7" id="KW-0812">Transmembrane</keyword>
<accession>A0A2H0XZG1</accession>
<dbReference type="InterPro" id="IPR001640">
    <property type="entry name" value="Lgt"/>
</dbReference>
<evidence type="ECO:0008006" key="10">
    <source>
        <dbReference type="Google" id="ProtNLM"/>
    </source>
</evidence>
<dbReference type="PANTHER" id="PTHR30589:SF0">
    <property type="entry name" value="PHOSPHATIDYLGLYCEROL--PROLIPOPROTEIN DIACYLGLYCERYL TRANSFERASE"/>
    <property type="match status" value="1"/>
</dbReference>
<feature type="transmembrane region" description="Helical" evidence="7">
    <location>
        <begin position="284"/>
        <end position="306"/>
    </location>
</feature>
<evidence type="ECO:0000256" key="2">
    <source>
        <dbReference type="ARBA" id="ARBA00022475"/>
    </source>
</evidence>
<dbReference type="AlphaFoldDB" id="A0A2H0XZG1"/>
<evidence type="ECO:0000256" key="1">
    <source>
        <dbReference type="ARBA" id="ARBA00007150"/>
    </source>
</evidence>
<evidence type="ECO:0000256" key="4">
    <source>
        <dbReference type="ARBA" id="ARBA00022692"/>
    </source>
</evidence>
<dbReference type="GO" id="GO:0005886">
    <property type="term" value="C:plasma membrane"/>
    <property type="evidence" value="ECO:0007669"/>
    <property type="project" value="InterPro"/>
</dbReference>
<sequence>MENRAVGPIQNMTLARRVWQGTKRVARTVRDPLKFSFPGLVSIPLYIQARLEASIPLLRHTAPGAYKENAFTNLYGFTTTWGLWAGFEMACDRAIRKGISPAKASLAYLLTAGSGIFGAKALFFAQFLESTANAGGTWYGGALAGITSLAIFAKLAPIIDIGVGRLLSVTKPTSWLGRQGSKLRSSPNISVAKLLDAITPGGLVGLGIGRLGCWSAGCCPGELFGLQTEPMMAVADVALGITMANYDNNQKQDGKTFVVGSMIYAGIRFLNEFTRHEPQVLGQLTLSQLVALGFMAMGGVGLSYLAKTTLDESAPLVTKPAEAVKLTPGQKWWLRFTELAFPGTQTILNLARFLYATGVWVYSKILWVYSKITGQNQAT</sequence>
<keyword evidence="2" id="KW-1003">Cell membrane</keyword>
<dbReference type="Pfam" id="PF01790">
    <property type="entry name" value="LGT"/>
    <property type="match status" value="1"/>
</dbReference>
<evidence type="ECO:0000313" key="8">
    <source>
        <dbReference type="EMBL" id="PIS30485.1"/>
    </source>
</evidence>
<comment type="similarity">
    <text evidence="1">Belongs to the Lgt family.</text>
</comment>
<evidence type="ECO:0000256" key="3">
    <source>
        <dbReference type="ARBA" id="ARBA00022679"/>
    </source>
</evidence>
<protein>
    <recommendedName>
        <fullName evidence="10">Diacylglyceryl transferase</fullName>
    </recommendedName>
</protein>
<dbReference type="GO" id="GO:0042158">
    <property type="term" value="P:lipoprotein biosynthetic process"/>
    <property type="evidence" value="ECO:0007669"/>
    <property type="project" value="InterPro"/>
</dbReference>